<dbReference type="RefSeq" id="WP_269894087.1">
    <property type="nucleotide sequence ID" value="NZ_JAPZPY010000003.1"/>
</dbReference>
<dbReference type="SUPFAM" id="SSF81606">
    <property type="entry name" value="PP2C-like"/>
    <property type="match status" value="1"/>
</dbReference>
<accession>A0ABT4PS60</accession>
<keyword evidence="4" id="KW-1185">Reference proteome</keyword>
<evidence type="ECO:0000313" key="3">
    <source>
        <dbReference type="EMBL" id="MCZ8379406.1"/>
    </source>
</evidence>
<feature type="region of interest" description="Disordered" evidence="1">
    <location>
        <begin position="1"/>
        <end position="22"/>
    </location>
</feature>
<dbReference type="PROSITE" id="PS51746">
    <property type="entry name" value="PPM_2"/>
    <property type="match status" value="1"/>
</dbReference>
<dbReference type="Pfam" id="PF13672">
    <property type="entry name" value="PP2C_2"/>
    <property type="match status" value="1"/>
</dbReference>
<protein>
    <submittedName>
        <fullName evidence="3">Serine/threonine-protein phosphatase</fullName>
    </submittedName>
</protein>
<reference evidence="3" key="1">
    <citation type="submission" date="2022-12" db="EMBL/GenBank/DDBJ databases">
        <authorList>
            <person name="Deng Y."/>
            <person name="Zhang Y.-Q."/>
        </authorList>
    </citation>
    <scope>NUCLEOTIDE SEQUENCE</scope>
    <source>
        <strain evidence="3">CPCC 205372</strain>
    </source>
</reference>
<dbReference type="Gene3D" id="3.60.40.10">
    <property type="entry name" value="PPM-type phosphatase domain"/>
    <property type="match status" value="1"/>
</dbReference>
<evidence type="ECO:0000313" key="4">
    <source>
        <dbReference type="Proteomes" id="UP001142153"/>
    </source>
</evidence>
<proteinExistence type="predicted"/>
<gene>
    <name evidence="3" type="ORF">O6P37_11060</name>
</gene>
<evidence type="ECO:0000259" key="2">
    <source>
        <dbReference type="PROSITE" id="PS51746"/>
    </source>
</evidence>
<sequence length="235" mass="24438">MATVSTAATATDKGPVRPTNQDSALVEDPLYAVADGFGTYGDIASRLAVEALSTVFAAAPDRAGLFRAVGDANTRIWDHAATLTGNETMGTTLVALAVLSDADGGPVAMTIGDSRLYRIRDGALDRLTEDDSVVAHLVRAGELTEDEARWHPKRHLLTRALGISPTVDPRVVDVDCRAGDRLLISSDGLFGQVHDDEILTAAEPADPDVAARGLVALANGAGGSDNVTVVVIDLA</sequence>
<evidence type="ECO:0000256" key="1">
    <source>
        <dbReference type="SAM" id="MobiDB-lite"/>
    </source>
</evidence>
<dbReference type="InterPro" id="IPR001932">
    <property type="entry name" value="PPM-type_phosphatase-like_dom"/>
</dbReference>
<name>A0ABT4PS60_9MYCO</name>
<dbReference type="Proteomes" id="UP001142153">
    <property type="component" value="Unassembled WGS sequence"/>
</dbReference>
<dbReference type="SMART" id="SM00332">
    <property type="entry name" value="PP2Cc"/>
    <property type="match status" value="1"/>
</dbReference>
<dbReference type="CDD" id="cd00143">
    <property type="entry name" value="PP2Cc"/>
    <property type="match status" value="1"/>
</dbReference>
<organism evidence="3 4">
    <name type="scientific">Mycobacterium hippophais</name>
    <dbReference type="NCBI Taxonomy" id="3016340"/>
    <lineage>
        <taxon>Bacteria</taxon>
        <taxon>Bacillati</taxon>
        <taxon>Actinomycetota</taxon>
        <taxon>Actinomycetes</taxon>
        <taxon>Mycobacteriales</taxon>
        <taxon>Mycobacteriaceae</taxon>
        <taxon>Mycobacterium</taxon>
    </lineage>
</organism>
<comment type="caution">
    <text evidence="3">The sequence shown here is derived from an EMBL/GenBank/DDBJ whole genome shotgun (WGS) entry which is preliminary data.</text>
</comment>
<dbReference type="EMBL" id="JAPZPY010000003">
    <property type="protein sequence ID" value="MCZ8379406.1"/>
    <property type="molecule type" value="Genomic_DNA"/>
</dbReference>
<feature type="domain" description="PPM-type phosphatase" evidence="2">
    <location>
        <begin position="6"/>
        <end position="234"/>
    </location>
</feature>
<dbReference type="SMART" id="SM00331">
    <property type="entry name" value="PP2C_SIG"/>
    <property type="match status" value="1"/>
</dbReference>
<dbReference type="InterPro" id="IPR036457">
    <property type="entry name" value="PPM-type-like_dom_sf"/>
</dbReference>